<gene>
    <name evidence="1" type="ORF">DM860_002942</name>
</gene>
<dbReference type="NCBIfam" id="TIGR01615">
    <property type="entry name" value="A_thal_3542"/>
    <property type="match status" value="1"/>
</dbReference>
<accession>A0A328D4V6</accession>
<evidence type="ECO:0000313" key="1">
    <source>
        <dbReference type="EMBL" id="RAL39409.1"/>
    </source>
</evidence>
<sequence>MSRVPMSHRVLTFDSPGLEFSGDVAINLSGDTVFEFLDDDDGQGSSVGSTCDNIFDQNEAEDEDGHKDNVGDTDFYFWEAQHQLLQSTICRTTSLETKIRSITRETLKQAKQSGSACGCQNAPLEGGCRSCLMKAVCSSLQSAGFDSAICKSKWQSSDIPSGEHTFLEVVDSSNPKRGEVRVVIELSLRSEFEMAKAGEEYNKLVNGLPEMFVGKIERLLAVIKILCAAAKKCMKERKMHIAPWRKYRYMQAKWIKNCRRTTPALVFPVGESSGRPRRPRASMLTVDLLEGLPNPHRTAVAVV</sequence>
<evidence type="ECO:0000313" key="2">
    <source>
        <dbReference type="Proteomes" id="UP000249390"/>
    </source>
</evidence>
<dbReference type="Proteomes" id="UP000249390">
    <property type="component" value="Unassembled WGS sequence"/>
</dbReference>
<reference evidence="1 2" key="1">
    <citation type="submission" date="2018-06" db="EMBL/GenBank/DDBJ databases">
        <title>The Genome of Cuscuta australis (Dodder) Provides Insight into the Evolution of Plant Parasitism.</title>
        <authorList>
            <person name="Liu H."/>
        </authorList>
    </citation>
    <scope>NUCLEOTIDE SEQUENCE [LARGE SCALE GENOMIC DNA]</scope>
    <source>
        <strain evidence="2">cv. Yunnan</strain>
        <tissue evidence="1">Vines</tissue>
    </source>
</reference>
<keyword evidence="2" id="KW-1185">Reference proteome</keyword>
<name>A0A328D4V6_9ASTE</name>
<dbReference type="PANTHER" id="PTHR31579">
    <property type="entry name" value="OS03G0796600 PROTEIN"/>
    <property type="match status" value="1"/>
</dbReference>
<evidence type="ECO:0008006" key="3">
    <source>
        <dbReference type="Google" id="ProtNLM"/>
    </source>
</evidence>
<dbReference type="AlphaFoldDB" id="A0A328D4V6"/>
<comment type="caution">
    <text evidence="1">The sequence shown here is derived from an EMBL/GenBank/DDBJ whole genome shotgun (WGS) entry which is preliminary data.</text>
</comment>
<protein>
    <recommendedName>
        <fullName evidence="3">DUF506 domain-containing protein</fullName>
    </recommendedName>
</protein>
<organism evidence="1 2">
    <name type="scientific">Cuscuta australis</name>
    <dbReference type="NCBI Taxonomy" id="267555"/>
    <lineage>
        <taxon>Eukaryota</taxon>
        <taxon>Viridiplantae</taxon>
        <taxon>Streptophyta</taxon>
        <taxon>Embryophyta</taxon>
        <taxon>Tracheophyta</taxon>
        <taxon>Spermatophyta</taxon>
        <taxon>Magnoliopsida</taxon>
        <taxon>eudicotyledons</taxon>
        <taxon>Gunneridae</taxon>
        <taxon>Pentapetalae</taxon>
        <taxon>asterids</taxon>
        <taxon>lamiids</taxon>
        <taxon>Solanales</taxon>
        <taxon>Convolvulaceae</taxon>
        <taxon>Cuscuteae</taxon>
        <taxon>Cuscuta</taxon>
        <taxon>Cuscuta subgen. Grammica</taxon>
        <taxon>Cuscuta sect. Cleistogrammica</taxon>
    </lineage>
</organism>
<dbReference type="EMBL" id="NQVE01000200">
    <property type="protein sequence ID" value="RAL39409.1"/>
    <property type="molecule type" value="Genomic_DNA"/>
</dbReference>
<dbReference type="Pfam" id="PF04720">
    <property type="entry name" value="PDDEXK_6"/>
    <property type="match status" value="1"/>
</dbReference>
<dbReference type="PANTHER" id="PTHR31579:SF2">
    <property type="entry name" value="DUF506 FAMILY PROTEIN"/>
    <property type="match status" value="1"/>
</dbReference>
<dbReference type="InterPro" id="IPR006502">
    <property type="entry name" value="PDDEXK-like"/>
</dbReference>
<proteinExistence type="predicted"/>